<evidence type="ECO:0000313" key="2">
    <source>
        <dbReference type="Proteomes" id="UP000321662"/>
    </source>
</evidence>
<proteinExistence type="predicted"/>
<organism evidence="1 2">
    <name type="scientific">Alkalibacterium kapii</name>
    <dbReference type="NCBI Taxonomy" id="426704"/>
    <lineage>
        <taxon>Bacteria</taxon>
        <taxon>Bacillati</taxon>
        <taxon>Bacillota</taxon>
        <taxon>Bacilli</taxon>
        <taxon>Lactobacillales</taxon>
        <taxon>Carnobacteriaceae</taxon>
        <taxon>Alkalibacterium</taxon>
    </lineage>
</organism>
<dbReference type="AlphaFoldDB" id="A0A511AQK4"/>
<reference evidence="1 2" key="1">
    <citation type="submission" date="2019-07" db="EMBL/GenBank/DDBJ databases">
        <title>Whole genome shotgun sequence of Alkalibacterium kapii NBRC 103247.</title>
        <authorList>
            <person name="Hosoyama A."/>
            <person name="Uohara A."/>
            <person name="Ohji S."/>
            <person name="Ichikawa N."/>
        </authorList>
    </citation>
    <scope>NUCLEOTIDE SEQUENCE [LARGE SCALE GENOMIC DNA]</scope>
    <source>
        <strain evidence="1 2">NBRC 103247</strain>
    </source>
</reference>
<keyword evidence="2" id="KW-1185">Reference proteome</keyword>
<evidence type="ECO:0000313" key="1">
    <source>
        <dbReference type="EMBL" id="GEK90480.1"/>
    </source>
</evidence>
<sequence>MKLEYQGGSIACHINKYNLIERLIKIYLYSNMKPENKIKSFSLKQDCNFIKTDICLNDAIINKVTKSK</sequence>
<dbReference type="Proteomes" id="UP000321662">
    <property type="component" value="Unassembled WGS sequence"/>
</dbReference>
<comment type="caution">
    <text evidence="1">The sequence shown here is derived from an EMBL/GenBank/DDBJ whole genome shotgun (WGS) entry which is preliminary data.</text>
</comment>
<dbReference type="EMBL" id="BJUY01000001">
    <property type="protein sequence ID" value="GEK90480.1"/>
    <property type="molecule type" value="Genomic_DNA"/>
</dbReference>
<protein>
    <submittedName>
        <fullName evidence="1">Uncharacterized protein</fullName>
    </submittedName>
</protein>
<gene>
    <name evidence="1" type="ORF">AKA01nite_01020</name>
</gene>
<accession>A0A511AQK4</accession>
<name>A0A511AQK4_9LACT</name>